<dbReference type="NCBIfam" id="TIGR03696">
    <property type="entry name" value="Rhs_assc_core"/>
    <property type="match status" value="1"/>
</dbReference>
<protein>
    <recommendedName>
        <fullName evidence="1">Tox-MPTase2 domain-containing protein</fullName>
    </recommendedName>
</protein>
<keyword evidence="3" id="KW-1185">Reference proteome</keyword>
<dbReference type="RefSeq" id="WP_317047556.1">
    <property type="nucleotide sequence ID" value="NZ_PPEI02000002.1"/>
</dbReference>
<evidence type="ECO:0000259" key="1">
    <source>
        <dbReference type="Pfam" id="PF15638"/>
    </source>
</evidence>
<name>A0A316X3Q1_9FLAO</name>
<dbReference type="InterPro" id="IPR028914">
    <property type="entry name" value="Tox-MPTase2_dom"/>
</dbReference>
<dbReference type="PANTHER" id="PTHR32305">
    <property type="match status" value="1"/>
</dbReference>
<evidence type="ECO:0000313" key="3">
    <source>
        <dbReference type="Proteomes" id="UP000236182"/>
    </source>
</evidence>
<sequence>RGLPTTRMTDYLDGFQYSYLEDGSTCSTCRTESAYEIQAYSKAIGPIISKPKWNLDFVPTSEGFYSFTENRYIYQYKDHLGNARVSFAKNSVGVLEVTDTNNYYPFGLNHIGGSSSSKIGSHYSYKYNGKELQETGMYDYGARMYMADLGRWGVVDPLAETSRRWSTYTYAFNNPIRFIDPDGRAAIPPDDHFDQNGNFLYTDSRKTNNIVVNYVFGRNQQENISLAKLQAPWQEKKLSQVEFDKNNYSTLTKIANYYASDAGVDLNTLNGNSTSLGIANYHFDAGKMVGKTSGFNGGEFTADALMTGVIETKTISIMVGNGTVSSLLDDKYNMISTLSHEGGKKVSHLTLNPQTWLDGQKDHLKIYDQQMKSPIYKLTTPEYKKQMRDNYVEIDYNIKQYNEKYRF</sequence>
<dbReference type="InterPro" id="IPR050708">
    <property type="entry name" value="T6SS_VgrG/RHS"/>
</dbReference>
<dbReference type="AlphaFoldDB" id="A0A316X3Q1"/>
<dbReference type="InterPro" id="IPR022385">
    <property type="entry name" value="Rhs_assc_core"/>
</dbReference>
<evidence type="ECO:0000313" key="2">
    <source>
        <dbReference type="EMBL" id="PWN65878.1"/>
    </source>
</evidence>
<feature type="domain" description="Tox-MPTase2" evidence="1">
    <location>
        <begin position="191"/>
        <end position="387"/>
    </location>
</feature>
<organism evidence="2 3">
    <name type="scientific">Chryseobacterium oncorhynchi</name>
    <dbReference type="NCBI Taxonomy" id="741074"/>
    <lineage>
        <taxon>Bacteria</taxon>
        <taxon>Pseudomonadati</taxon>
        <taxon>Bacteroidota</taxon>
        <taxon>Flavobacteriia</taxon>
        <taxon>Flavobacteriales</taxon>
        <taxon>Weeksellaceae</taxon>
        <taxon>Chryseobacterium group</taxon>
        <taxon>Chryseobacterium</taxon>
    </lineage>
</organism>
<dbReference type="Gene3D" id="2.180.10.10">
    <property type="entry name" value="RHS repeat-associated core"/>
    <property type="match status" value="1"/>
</dbReference>
<dbReference type="Proteomes" id="UP000236182">
    <property type="component" value="Unassembled WGS sequence"/>
</dbReference>
<feature type="non-terminal residue" evidence="2">
    <location>
        <position position="1"/>
    </location>
</feature>
<dbReference type="Pfam" id="PF15638">
    <property type="entry name" value="Tox-MPTase2"/>
    <property type="match status" value="1"/>
</dbReference>
<gene>
    <name evidence="2" type="ORF">C1638_005695</name>
</gene>
<dbReference type="EMBL" id="PPEI02000002">
    <property type="protein sequence ID" value="PWN65878.1"/>
    <property type="molecule type" value="Genomic_DNA"/>
</dbReference>
<dbReference type="PANTHER" id="PTHR32305:SF15">
    <property type="entry name" value="PROTEIN RHSA-RELATED"/>
    <property type="match status" value="1"/>
</dbReference>
<comment type="caution">
    <text evidence="2">The sequence shown here is derived from an EMBL/GenBank/DDBJ whole genome shotgun (WGS) entry which is preliminary data.</text>
</comment>
<proteinExistence type="predicted"/>
<accession>A0A316X3Q1</accession>
<reference evidence="2" key="1">
    <citation type="submission" date="2018-04" db="EMBL/GenBank/DDBJ databases">
        <title>Draft Genome Sequences of Chryseobacterium lactis NCTC11390T isolated from milk, Chryseobacterium oncorhynchi 701B-08T from rainbow trout, and Chryseobacterium viscerum 687B-08T from diseased fish.</title>
        <authorList>
            <person name="Jeong J.-J."/>
            <person name="Lee Y.J."/>
            <person name="Pathiraja D."/>
            <person name="Park B."/>
            <person name="Choi I.-G."/>
            <person name="Kim K.D."/>
        </authorList>
    </citation>
    <scope>NUCLEOTIDE SEQUENCE [LARGE SCALE GENOMIC DNA]</scope>
    <source>
        <strain evidence="2">701B-08</strain>
    </source>
</reference>